<accession>A0A078A8R7</accession>
<name>A0A078A8R7_STYLE</name>
<evidence type="ECO:0000313" key="2">
    <source>
        <dbReference type="EMBL" id="CDW77927.1"/>
    </source>
</evidence>
<reference evidence="2 3" key="1">
    <citation type="submission" date="2014-06" db="EMBL/GenBank/DDBJ databases">
        <authorList>
            <person name="Swart Estienne"/>
        </authorList>
    </citation>
    <scope>NUCLEOTIDE SEQUENCE [LARGE SCALE GENOMIC DNA]</scope>
    <source>
        <strain evidence="2 3">130c</strain>
    </source>
</reference>
<keyword evidence="3" id="KW-1185">Reference proteome</keyword>
<dbReference type="InParanoid" id="A0A078A8R7"/>
<organism evidence="2 3">
    <name type="scientific">Stylonychia lemnae</name>
    <name type="common">Ciliate</name>
    <dbReference type="NCBI Taxonomy" id="5949"/>
    <lineage>
        <taxon>Eukaryota</taxon>
        <taxon>Sar</taxon>
        <taxon>Alveolata</taxon>
        <taxon>Ciliophora</taxon>
        <taxon>Intramacronucleata</taxon>
        <taxon>Spirotrichea</taxon>
        <taxon>Stichotrichia</taxon>
        <taxon>Sporadotrichida</taxon>
        <taxon>Oxytrichidae</taxon>
        <taxon>Stylonychinae</taxon>
        <taxon>Stylonychia</taxon>
    </lineage>
</organism>
<proteinExistence type="predicted"/>
<evidence type="ECO:0000256" key="1">
    <source>
        <dbReference type="SAM" id="SignalP"/>
    </source>
</evidence>
<evidence type="ECO:0000313" key="3">
    <source>
        <dbReference type="Proteomes" id="UP000039865"/>
    </source>
</evidence>
<feature type="chain" id="PRO_5001729259" evidence="1">
    <location>
        <begin position="23"/>
        <end position="184"/>
    </location>
</feature>
<dbReference type="Proteomes" id="UP000039865">
    <property type="component" value="Unassembled WGS sequence"/>
</dbReference>
<gene>
    <name evidence="2" type="primary">Contig4516.g4824</name>
    <name evidence="2" type="ORF">STYLEM_6896</name>
</gene>
<keyword evidence="1" id="KW-0732">Signal</keyword>
<feature type="signal peptide" evidence="1">
    <location>
        <begin position="1"/>
        <end position="22"/>
    </location>
</feature>
<protein>
    <submittedName>
        <fullName evidence="2">Uncharacterized protein</fullName>
    </submittedName>
</protein>
<dbReference type="EMBL" id="CCKQ01006611">
    <property type="protein sequence ID" value="CDW77927.1"/>
    <property type="molecule type" value="Genomic_DNA"/>
</dbReference>
<dbReference type="AlphaFoldDB" id="A0A078A8R7"/>
<sequence length="184" mass="20565">MSFKNTIILGLAMIMATSSVSSKSSIPKVSEYYTFGENNVLVSILQANLGASVGLYKNLLWRETPQYRSDECYRDLWLLADNVISSFNVLGRGDITQIVAFGFFLLQIGISSYLSVATCYPLFLDNPPAFTPLVYSDALFYVARSFELLFDIFVTLLNADSVIFYKNLVDIGFGIEQIIRRATA</sequence>